<gene>
    <name evidence="1" type="ORF">GCM10023091_24290</name>
</gene>
<dbReference type="RefSeq" id="WP_345029477.1">
    <property type="nucleotide sequence ID" value="NZ_BAABEY010000024.1"/>
</dbReference>
<dbReference type="PANTHER" id="PTHR34853:SF1">
    <property type="entry name" value="LIPASE 5"/>
    <property type="match status" value="1"/>
</dbReference>
<comment type="caution">
    <text evidence="1">The sequence shown here is derived from an EMBL/GenBank/DDBJ whole genome shotgun (WGS) entry which is preliminary data.</text>
</comment>
<dbReference type="PROSITE" id="PS51257">
    <property type="entry name" value="PROKAR_LIPOPROTEIN"/>
    <property type="match status" value="1"/>
</dbReference>
<dbReference type="Gene3D" id="3.40.50.1820">
    <property type="entry name" value="alpha/beta hydrolase"/>
    <property type="match status" value="1"/>
</dbReference>
<dbReference type="SUPFAM" id="SSF53474">
    <property type="entry name" value="alpha/beta-Hydrolases"/>
    <property type="match status" value="1"/>
</dbReference>
<dbReference type="PANTHER" id="PTHR34853">
    <property type="match status" value="1"/>
</dbReference>
<reference evidence="2" key="1">
    <citation type="journal article" date="2019" name="Int. J. Syst. Evol. Microbiol.">
        <title>The Global Catalogue of Microorganisms (GCM) 10K type strain sequencing project: providing services to taxonomists for standard genome sequencing and annotation.</title>
        <authorList>
            <consortium name="The Broad Institute Genomics Platform"/>
            <consortium name="The Broad Institute Genome Sequencing Center for Infectious Disease"/>
            <person name="Wu L."/>
            <person name="Ma J."/>
        </authorList>
    </citation>
    <scope>NUCLEOTIDE SEQUENCE [LARGE SCALE GENOMIC DNA]</scope>
    <source>
        <strain evidence="2">JCM 31920</strain>
    </source>
</reference>
<dbReference type="PIRSF" id="PIRSF029171">
    <property type="entry name" value="Esterase_LipA"/>
    <property type="match status" value="1"/>
</dbReference>
<dbReference type="Proteomes" id="UP001501508">
    <property type="component" value="Unassembled WGS sequence"/>
</dbReference>
<sequence length="397" mass="44295">MKRRNIYSSIVLTCLLLAACDKGRDIAPGNYNRGDLVETQERGTLTKDEIVSRVTELSAGDFAQYGVSFETVTYRTVYLGRPVDSRGLLILPQGAEKTRLIMYCHGTELPSVRLNVEKITPSLYDGGTSDFRDVRNMGLAWATAGYAVFIPDYIGFGITLGKDHPYVYYPEMFLSNIDGLLAVKKVLQQKHLDYDNRLFLTGWSQGAGAALSTHKYIQESYAGDFSVIATSGLSGPYNFSRFAETVLKKRDEKVEALPIFSWGLYALNKFSALKRPTDQIYTYQVYDQFASILTPSKKPGEVFSEYFLNRWTDGSDVELKKALADNSFHQGWKPTGKIFLHHGDADELVPSYNTEDAYQGLAAAGGNVKKYIYPGGGHISELGKFISNTLNEFNLLN</sequence>
<evidence type="ECO:0000313" key="2">
    <source>
        <dbReference type="Proteomes" id="UP001501508"/>
    </source>
</evidence>
<evidence type="ECO:0000313" key="1">
    <source>
        <dbReference type="EMBL" id="GAA4440526.1"/>
    </source>
</evidence>
<dbReference type="InterPro" id="IPR005152">
    <property type="entry name" value="Lipase_secreted"/>
</dbReference>
<accession>A0ABP8M1W0</accession>
<name>A0ABP8M1W0_9BACT</name>
<proteinExistence type="predicted"/>
<dbReference type="Gene3D" id="1.10.260.160">
    <property type="match status" value="1"/>
</dbReference>
<keyword evidence="2" id="KW-1185">Reference proteome</keyword>
<organism evidence="1 2">
    <name type="scientific">Ravibacter arvi</name>
    <dbReference type="NCBI Taxonomy" id="2051041"/>
    <lineage>
        <taxon>Bacteria</taxon>
        <taxon>Pseudomonadati</taxon>
        <taxon>Bacteroidota</taxon>
        <taxon>Cytophagia</taxon>
        <taxon>Cytophagales</taxon>
        <taxon>Spirosomataceae</taxon>
        <taxon>Ravibacter</taxon>
    </lineage>
</organism>
<protein>
    <submittedName>
        <fullName evidence="1">Uncharacterized protein</fullName>
    </submittedName>
</protein>
<dbReference type="InterPro" id="IPR029058">
    <property type="entry name" value="AB_hydrolase_fold"/>
</dbReference>
<dbReference type="EMBL" id="BAABEY010000024">
    <property type="protein sequence ID" value="GAA4440526.1"/>
    <property type="molecule type" value="Genomic_DNA"/>
</dbReference>